<feature type="compositionally biased region" description="Low complexity" evidence="1">
    <location>
        <begin position="404"/>
        <end position="420"/>
    </location>
</feature>
<organism evidence="3 4">
    <name type="scientific">Massilia solisilvae</name>
    <dbReference type="NCBI Taxonomy" id="1811225"/>
    <lineage>
        <taxon>Bacteria</taxon>
        <taxon>Pseudomonadati</taxon>
        <taxon>Pseudomonadota</taxon>
        <taxon>Betaproteobacteria</taxon>
        <taxon>Burkholderiales</taxon>
        <taxon>Oxalobacteraceae</taxon>
        <taxon>Telluria group</taxon>
        <taxon>Massilia</taxon>
    </lineage>
</organism>
<feature type="chain" id="PRO_5046585320" description="DUF4412 domain-containing protein" evidence="2">
    <location>
        <begin position="23"/>
        <end position="455"/>
    </location>
</feature>
<dbReference type="RefSeq" id="WP_258857480.1">
    <property type="nucleotide sequence ID" value="NZ_JANUGV010000005.1"/>
</dbReference>
<protein>
    <recommendedName>
        <fullName evidence="5">DUF4412 domain-containing protein</fullName>
    </recommendedName>
</protein>
<comment type="caution">
    <text evidence="3">The sequence shown here is derived from an EMBL/GenBank/DDBJ whole genome shotgun (WGS) entry which is preliminary data.</text>
</comment>
<dbReference type="Proteomes" id="UP001205861">
    <property type="component" value="Unassembled WGS sequence"/>
</dbReference>
<evidence type="ECO:0000256" key="2">
    <source>
        <dbReference type="SAM" id="SignalP"/>
    </source>
</evidence>
<sequence length="455" mass="49058">MPSLKPLAIAATGLFALTSASAAEIVQKVKPPVSQAYIDLATFNGGAPMAPAGGMGGMLGGLFGGGKSNDRGNSFGQTQGQAQGRWMDVTLLTRHNKELKTATQSVPSGSKLAPTLNLLAPEPTKVVAESHVASEGPGEFQMPKGKMYLYWGCGTEVRKGQPLVIDFARMDPKQMNQFFQNRNAMFRVPEPAPGRPVWPNKKDDRMLPEGASMAGEHTFAGEGVVDGFKFNIDAAHDLMPAVEATRSDDARGVLFKWKPMQQATGWFVQAMGMRDSAAAGNGDMEMVYWTSSELPDMGMGLVNYQPDSSIAKWQKEKVILPASTSECAAPKEAVSAMAMSRVIAYGDELNMAYPPRPKDPRIDWEPQWEVKVRRKSVASLTPGMGSMMGAAMAGHADDEDKAPAPRQALAQPQREQQQPQPDKPASSAAVEAIKSSAFDLFKNVLQRKAEDALSR</sequence>
<accession>A0ABT2BMW0</accession>
<feature type="compositionally biased region" description="Low complexity" evidence="1">
    <location>
        <begin position="383"/>
        <end position="394"/>
    </location>
</feature>
<evidence type="ECO:0000313" key="3">
    <source>
        <dbReference type="EMBL" id="MCS0609849.1"/>
    </source>
</evidence>
<dbReference type="EMBL" id="JANUGV010000005">
    <property type="protein sequence ID" value="MCS0609849.1"/>
    <property type="molecule type" value="Genomic_DNA"/>
</dbReference>
<proteinExistence type="predicted"/>
<keyword evidence="4" id="KW-1185">Reference proteome</keyword>
<keyword evidence="2" id="KW-0732">Signal</keyword>
<evidence type="ECO:0000313" key="4">
    <source>
        <dbReference type="Proteomes" id="UP001205861"/>
    </source>
</evidence>
<evidence type="ECO:0008006" key="5">
    <source>
        <dbReference type="Google" id="ProtNLM"/>
    </source>
</evidence>
<feature type="signal peptide" evidence="2">
    <location>
        <begin position="1"/>
        <end position="22"/>
    </location>
</feature>
<feature type="region of interest" description="Disordered" evidence="1">
    <location>
        <begin position="381"/>
        <end position="431"/>
    </location>
</feature>
<reference evidence="3 4" key="1">
    <citation type="submission" date="2022-08" db="EMBL/GenBank/DDBJ databases">
        <title>Reclassification of Massilia species as members of the genera Telluria, Duganella, Pseudoduganella, Mokoshia gen. nov. and Zemynaea gen. nov. using orthogonal and non-orthogonal genome-based approaches.</title>
        <authorList>
            <person name="Bowman J.P."/>
        </authorList>
    </citation>
    <scope>NUCLEOTIDE SEQUENCE [LARGE SCALE GENOMIC DNA]</scope>
    <source>
        <strain evidence="3 4">JCM 31607</strain>
    </source>
</reference>
<name>A0ABT2BMW0_9BURK</name>
<gene>
    <name evidence="3" type="ORF">NX773_16915</name>
</gene>
<evidence type="ECO:0000256" key="1">
    <source>
        <dbReference type="SAM" id="MobiDB-lite"/>
    </source>
</evidence>